<dbReference type="SUPFAM" id="SSF51679">
    <property type="entry name" value="Bacterial luciferase-like"/>
    <property type="match status" value="1"/>
</dbReference>
<dbReference type="EMBL" id="JBHRZT010000068">
    <property type="protein sequence ID" value="MFC3885064.1"/>
    <property type="molecule type" value="Genomic_DNA"/>
</dbReference>
<evidence type="ECO:0000313" key="4">
    <source>
        <dbReference type="Proteomes" id="UP001595752"/>
    </source>
</evidence>
<dbReference type="InterPro" id="IPR011251">
    <property type="entry name" value="Luciferase-like_dom"/>
</dbReference>
<evidence type="ECO:0000313" key="3">
    <source>
        <dbReference type="EMBL" id="MFC3885064.1"/>
    </source>
</evidence>
<dbReference type="Gene3D" id="3.20.20.30">
    <property type="entry name" value="Luciferase-like domain"/>
    <property type="match status" value="1"/>
</dbReference>
<accession>A0ABV8B6Q9</accession>
<dbReference type="Proteomes" id="UP001595752">
    <property type="component" value="Unassembled WGS sequence"/>
</dbReference>
<evidence type="ECO:0000259" key="2">
    <source>
        <dbReference type="Pfam" id="PF00296"/>
    </source>
</evidence>
<dbReference type="Pfam" id="PF00296">
    <property type="entry name" value="Bac_luciferase"/>
    <property type="match status" value="1"/>
</dbReference>
<keyword evidence="4" id="KW-1185">Reference proteome</keyword>
<dbReference type="CDD" id="cd00347">
    <property type="entry name" value="Flavin_utilizing_monoxygenases"/>
    <property type="match status" value="2"/>
</dbReference>
<name>A0ABV8B6Q9_9BACI</name>
<organism evidence="3 4">
    <name type="scientific">Bacillus songklensis</name>
    <dbReference type="NCBI Taxonomy" id="1069116"/>
    <lineage>
        <taxon>Bacteria</taxon>
        <taxon>Bacillati</taxon>
        <taxon>Bacillota</taxon>
        <taxon>Bacilli</taxon>
        <taxon>Bacillales</taxon>
        <taxon>Bacillaceae</taxon>
        <taxon>Bacillus</taxon>
    </lineage>
</organism>
<evidence type="ECO:0000256" key="1">
    <source>
        <dbReference type="ARBA" id="ARBA00007789"/>
    </source>
</evidence>
<dbReference type="PANTHER" id="PTHR30137:SF19">
    <property type="entry name" value="LUCIFERASE-LIKE MONOOXYGENASE"/>
    <property type="match status" value="1"/>
</dbReference>
<protein>
    <submittedName>
        <fullName evidence="3">LLM class flavin-dependent oxidoreductase</fullName>
        <ecNumber evidence="3">1.-.-.-</ecNumber>
    </submittedName>
</protein>
<reference evidence="4" key="1">
    <citation type="journal article" date="2019" name="Int. J. Syst. Evol. Microbiol.">
        <title>The Global Catalogue of Microorganisms (GCM) 10K type strain sequencing project: providing services to taxonomists for standard genome sequencing and annotation.</title>
        <authorList>
            <consortium name="The Broad Institute Genomics Platform"/>
            <consortium name="The Broad Institute Genome Sequencing Center for Infectious Disease"/>
            <person name="Wu L."/>
            <person name="Ma J."/>
        </authorList>
    </citation>
    <scope>NUCLEOTIDE SEQUENCE [LARGE SCALE GENOMIC DNA]</scope>
    <source>
        <strain evidence="4">CCUG 61889</strain>
    </source>
</reference>
<dbReference type="EC" id="1.-.-.-" evidence="3"/>
<feature type="domain" description="Luciferase-like" evidence="2">
    <location>
        <begin position="1"/>
        <end position="300"/>
    </location>
</feature>
<dbReference type="GO" id="GO:0016491">
    <property type="term" value="F:oxidoreductase activity"/>
    <property type="evidence" value="ECO:0007669"/>
    <property type="project" value="UniProtKB-KW"/>
</dbReference>
<dbReference type="InterPro" id="IPR050766">
    <property type="entry name" value="Bact_Lucif_Oxidored"/>
</dbReference>
<keyword evidence="3" id="KW-0560">Oxidoreductase</keyword>
<proteinExistence type="predicted"/>
<dbReference type="NCBIfam" id="TIGR03558">
    <property type="entry name" value="oxido_grp_1"/>
    <property type="match status" value="1"/>
</dbReference>
<dbReference type="RefSeq" id="WP_377917120.1">
    <property type="nucleotide sequence ID" value="NZ_JBHRZT010000068.1"/>
</dbReference>
<comment type="similarity">
    <text evidence="1">To bacterial alkanal monooxygenase alpha and beta chains.</text>
</comment>
<dbReference type="InterPro" id="IPR036661">
    <property type="entry name" value="Luciferase-like_sf"/>
</dbReference>
<gene>
    <name evidence="3" type="ORF">ACFOU2_16955</name>
</gene>
<dbReference type="PANTHER" id="PTHR30137">
    <property type="entry name" value="LUCIFERASE-LIKE MONOOXYGENASE"/>
    <property type="match status" value="1"/>
</dbReference>
<comment type="caution">
    <text evidence="3">The sequence shown here is derived from an EMBL/GenBank/DDBJ whole genome shotgun (WGS) entry which is preliminary data.</text>
</comment>
<dbReference type="InterPro" id="IPR019949">
    <property type="entry name" value="CmoO-like"/>
</dbReference>
<sequence>MKISILDQAPISSGKTAGQALRESMRLAQIGEKLGYTRYWIAEHHDFSGLSCSAPEVMLGYIGANTERIRLGSGAVLLPHYKPYKVAETYNMLATLFPNRIDIGIGRAPGGSAEATMALSDNFLEQVRKMPESVKELLHFLHNDFPSDHMYSKVSASPLPAVSPEPWILGTSEKSAKLAAENGTAYAFGHFMSDKEGTKIMNDYIQSFKAKGKLQQPQSILTVSAICSETTEKAEEVALSDHLWKIQLAKGEGNRGIPSMEEAKQYPFTSDEKEMIEKMRKKMVIGNPREVKQRLLELKTLYQADEIMILTITHRFEDRVQSYRLIANEFLTDHM</sequence>